<dbReference type="InParanoid" id="A0A167M8M7"/>
<evidence type="ECO:0000313" key="1">
    <source>
        <dbReference type="EMBL" id="OAD72129.1"/>
    </source>
</evidence>
<dbReference type="AlphaFoldDB" id="A0A167M8M7"/>
<dbReference type="VEuPathDB" id="FungiDB:PHYBLDRAFT_7220"/>
<protein>
    <recommendedName>
        <fullName evidence="3">Reverse transcriptase domain-containing protein</fullName>
    </recommendedName>
</protein>
<feature type="non-terminal residue" evidence="1">
    <location>
        <position position="1"/>
    </location>
</feature>
<dbReference type="GeneID" id="29003521"/>
<dbReference type="EMBL" id="KV440984">
    <property type="protein sequence ID" value="OAD72129.1"/>
    <property type="molecule type" value="Genomic_DNA"/>
</dbReference>
<organism evidence="1 2">
    <name type="scientific">Phycomyces blakesleeanus (strain ATCC 8743b / DSM 1359 / FGSC 10004 / NBRC 33097 / NRRL 1555)</name>
    <dbReference type="NCBI Taxonomy" id="763407"/>
    <lineage>
        <taxon>Eukaryota</taxon>
        <taxon>Fungi</taxon>
        <taxon>Fungi incertae sedis</taxon>
        <taxon>Mucoromycota</taxon>
        <taxon>Mucoromycotina</taxon>
        <taxon>Mucoromycetes</taxon>
        <taxon>Mucorales</taxon>
        <taxon>Phycomycetaceae</taxon>
        <taxon>Phycomyces</taxon>
    </lineage>
</organism>
<dbReference type="Proteomes" id="UP000077315">
    <property type="component" value="Unassembled WGS sequence"/>
</dbReference>
<evidence type="ECO:0008006" key="3">
    <source>
        <dbReference type="Google" id="ProtNLM"/>
    </source>
</evidence>
<dbReference type="RefSeq" id="XP_018290169.1">
    <property type="nucleotide sequence ID" value="XM_018442615.1"/>
</dbReference>
<gene>
    <name evidence="1" type="ORF">PHYBLDRAFT_7220</name>
</gene>
<name>A0A167M8M7_PHYB8</name>
<evidence type="ECO:0000313" key="2">
    <source>
        <dbReference type="Proteomes" id="UP000077315"/>
    </source>
</evidence>
<sequence length="52" mass="5695">LMNLCPIALINSDAKVFTHLMNAHMISAVTTLITPYQTGFVQGRFIADNGML</sequence>
<accession>A0A167M8M7</accession>
<reference evidence="2" key="1">
    <citation type="submission" date="2015-06" db="EMBL/GenBank/DDBJ databases">
        <title>Expansion of signal transduction pathways in fungi by whole-genome duplication.</title>
        <authorList>
            <consortium name="DOE Joint Genome Institute"/>
            <person name="Corrochano L.M."/>
            <person name="Kuo A."/>
            <person name="Marcet-Houben M."/>
            <person name="Polaino S."/>
            <person name="Salamov A."/>
            <person name="Villalobos J.M."/>
            <person name="Alvarez M.I."/>
            <person name="Avalos J."/>
            <person name="Benito E.P."/>
            <person name="Benoit I."/>
            <person name="Burger G."/>
            <person name="Camino L.P."/>
            <person name="Canovas D."/>
            <person name="Cerda-Olmedo E."/>
            <person name="Cheng J.-F."/>
            <person name="Dominguez A."/>
            <person name="Elias M."/>
            <person name="Eslava A.P."/>
            <person name="Glaser F."/>
            <person name="Grimwood J."/>
            <person name="Gutierrez G."/>
            <person name="Heitman J."/>
            <person name="Henrissat B."/>
            <person name="Iturriaga E.A."/>
            <person name="Lang B.F."/>
            <person name="Lavin J.L."/>
            <person name="Lee S."/>
            <person name="Li W."/>
            <person name="Lindquist E."/>
            <person name="Lopez-Garcia S."/>
            <person name="Luque E.M."/>
            <person name="Marcos A.T."/>
            <person name="Martin J."/>
            <person name="McCluskey K."/>
            <person name="Medina H.R."/>
            <person name="Miralles-Duran A."/>
            <person name="Miyazaki A."/>
            <person name="Munoz-Torres E."/>
            <person name="Oguiza J.A."/>
            <person name="Ohm R."/>
            <person name="Olmedo M."/>
            <person name="Orejas M."/>
            <person name="Ortiz-Castellanos L."/>
            <person name="Pisabarro A.G."/>
            <person name="Rodriguez-Romero J."/>
            <person name="Ruiz-Herrera J."/>
            <person name="Ruiz-Vazquez R."/>
            <person name="Sanz C."/>
            <person name="Schackwitz W."/>
            <person name="Schmutz J."/>
            <person name="Shahriari M."/>
            <person name="Shelest E."/>
            <person name="Silva-Franco F."/>
            <person name="Soanes D."/>
            <person name="Syed K."/>
            <person name="Tagua V.G."/>
            <person name="Talbot N.J."/>
            <person name="Thon M."/>
            <person name="De vries R.P."/>
            <person name="Wiebenga A."/>
            <person name="Yadav J.S."/>
            <person name="Braun E.L."/>
            <person name="Baker S."/>
            <person name="Garre V."/>
            <person name="Horwitz B."/>
            <person name="Torres-Martinez S."/>
            <person name="Idnurm A."/>
            <person name="Herrera-Estrella A."/>
            <person name="Gabaldon T."/>
            <person name="Grigoriev I.V."/>
        </authorList>
    </citation>
    <scope>NUCLEOTIDE SEQUENCE [LARGE SCALE GENOMIC DNA]</scope>
    <source>
        <strain evidence="2">NRRL 1555(-)</strain>
    </source>
</reference>
<keyword evidence="2" id="KW-1185">Reference proteome</keyword>
<feature type="non-terminal residue" evidence="1">
    <location>
        <position position="52"/>
    </location>
</feature>
<proteinExistence type="predicted"/>